<evidence type="ECO:0000313" key="1">
    <source>
        <dbReference type="EMBL" id="KAG0696641.1"/>
    </source>
</evidence>
<reference evidence="1" key="1">
    <citation type="submission" date="2020-07" db="EMBL/GenBank/DDBJ databases">
        <title>The High-quality genome of the commercially important snow crab, Chionoecetes opilio.</title>
        <authorList>
            <person name="Jeong J.-H."/>
            <person name="Ryu S."/>
        </authorList>
    </citation>
    <scope>NUCLEOTIDE SEQUENCE</scope>
    <source>
        <strain evidence="1">MADBK_172401_WGS</strain>
        <tissue evidence="1">Digestive gland</tissue>
    </source>
</reference>
<organism evidence="1 2">
    <name type="scientific">Chionoecetes opilio</name>
    <name type="common">Atlantic snow crab</name>
    <name type="synonym">Cancer opilio</name>
    <dbReference type="NCBI Taxonomy" id="41210"/>
    <lineage>
        <taxon>Eukaryota</taxon>
        <taxon>Metazoa</taxon>
        <taxon>Ecdysozoa</taxon>
        <taxon>Arthropoda</taxon>
        <taxon>Crustacea</taxon>
        <taxon>Multicrustacea</taxon>
        <taxon>Malacostraca</taxon>
        <taxon>Eumalacostraca</taxon>
        <taxon>Eucarida</taxon>
        <taxon>Decapoda</taxon>
        <taxon>Pleocyemata</taxon>
        <taxon>Brachyura</taxon>
        <taxon>Eubrachyura</taxon>
        <taxon>Majoidea</taxon>
        <taxon>Majidae</taxon>
        <taxon>Chionoecetes</taxon>
    </lineage>
</organism>
<proteinExistence type="predicted"/>
<dbReference type="Proteomes" id="UP000770661">
    <property type="component" value="Unassembled WGS sequence"/>
</dbReference>
<dbReference type="EMBL" id="JACEEZ010025865">
    <property type="protein sequence ID" value="KAG0696641.1"/>
    <property type="molecule type" value="Genomic_DNA"/>
</dbReference>
<keyword evidence="2" id="KW-1185">Reference proteome</keyword>
<comment type="caution">
    <text evidence="1">The sequence shown here is derived from an EMBL/GenBank/DDBJ whole genome shotgun (WGS) entry which is preliminary data.</text>
</comment>
<dbReference type="OrthoDB" id="6626363at2759"/>
<gene>
    <name evidence="1" type="ORF">GWK47_026471</name>
</gene>
<sequence length="66" mass="7087">MAGFTPENSLVVHWDGKLIPDLTGKKKVDRLPILVSFRGKSKLLEVPKLPSGTGDAQAQAVLATVF</sequence>
<accession>A0A8J8WMB5</accession>
<name>A0A8J8WMB5_CHIOP</name>
<protein>
    <submittedName>
        <fullName evidence="1">Uncharacterized protein</fullName>
    </submittedName>
</protein>
<evidence type="ECO:0000313" key="2">
    <source>
        <dbReference type="Proteomes" id="UP000770661"/>
    </source>
</evidence>
<dbReference type="AlphaFoldDB" id="A0A8J8WMB5"/>